<evidence type="ECO:0000256" key="7">
    <source>
        <dbReference type="ARBA" id="ARBA00022475"/>
    </source>
</evidence>
<evidence type="ECO:0000256" key="16">
    <source>
        <dbReference type="RuleBase" id="RU003656"/>
    </source>
</evidence>
<evidence type="ECO:0000256" key="9">
    <source>
        <dbReference type="ARBA" id="ARBA00023065"/>
    </source>
</evidence>
<dbReference type="Proteomes" id="UP000319627">
    <property type="component" value="Unassembled WGS sequence"/>
</dbReference>
<organism evidence="18 19">
    <name type="scientific">Azomonas agilis</name>
    <dbReference type="NCBI Taxonomy" id="116849"/>
    <lineage>
        <taxon>Bacteria</taxon>
        <taxon>Pseudomonadati</taxon>
        <taxon>Pseudomonadota</taxon>
        <taxon>Gammaproteobacteria</taxon>
        <taxon>Pseudomonadales</taxon>
        <taxon>Pseudomonadaceae</taxon>
        <taxon>Azomonas</taxon>
    </lineage>
</organism>
<comment type="caution">
    <text evidence="18">The sequence shown here is derived from an EMBL/GenBank/DDBJ whole genome shotgun (WGS) entry which is preliminary data.</text>
</comment>
<keyword evidence="8 15" id="KW-0375">Hydrogen ion transport</keyword>
<proteinExistence type="inferred from homology"/>
<reference evidence="18 19" key="1">
    <citation type="submission" date="2019-07" db="EMBL/GenBank/DDBJ databases">
        <title>Genomic Encyclopedia of Type Strains, Phase I: the one thousand microbial genomes (KMG-I) project.</title>
        <authorList>
            <person name="Kyrpides N."/>
        </authorList>
    </citation>
    <scope>NUCLEOTIDE SEQUENCE [LARGE SCALE GENOMIC DNA]</scope>
    <source>
        <strain evidence="18 19">DSM 375</strain>
    </source>
</reference>
<evidence type="ECO:0000256" key="15">
    <source>
        <dbReference type="HAMAP-Rule" id="MF_00530"/>
    </source>
</evidence>
<accession>A0A562I0U5</accession>
<keyword evidence="7 15" id="KW-1003">Cell membrane</keyword>
<dbReference type="HAMAP" id="MF_00530">
    <property type="entry name" value="ATP_synth_epsil_bac"/>
    <property type="match status" value="1"/>
</dbReference>
<comment type="subunit">
    <text evidence="4 15 16">F-type ATPases have 2 components, CF(1) - the catalytic core - and CF(0) - the membrane proton channel. CF(1) has five subunits: alpha(3), beta(3), gamma(1), delta(1), epsilon(1). CF(0) has three main subunits: a, b and c.</text>
</comment>
<dbReference type="AlphaFoldDB" id="A0A562I0U5"/>
<comment type="function">
    <text evidence="1 15">Produces ATP from ADP in the presence of a proton gradient across the membrane.</text>
</comment>
<keyword evidence="11 15" id="KW-0139">CF(1)</keyword>
<evidence type="ECO:0000259" key="17">
    <source>
        <dbReference type="Pfam" id="PF02823"/>
    </source>
</evidence>
<evidence type="ECO:0000256" key="3">
    <source>
        <dbReference type="ARBA" id="ARBA00005712"/>
    </source>
</evidence>
<evidence type="ECO:0000313" key="19">
    <source>
        <dbReference type="Proteomes" id="UP000319627"/>
    </source>
</evidence>
<sequence length="94" mass="9877">MAMTIHCDIVSAGEELFSGLVEMVIVCGAQGDLGILIGHTPLLTSLKPGSVRVIKQGGQEEVFHVSGGFVEVQPSTVKVLADMAVRANDTAQRD</sequence>
<comment type="similarity">
    <text evidence="3 15 16">Belongs to the ATPase epsilon chain family.</text>
</comment>
<evidence type="ECO:0000256" key="12">
    <source>
        <dbReference type="ARBA" id="ARBA00023310"/>
    </source>
</evidence>
<evidence type="ECO:0000313" key="18">
    <source>
        <dbReference type="EMBL" id="TWH64275.1"/>
    </source>
</evidence>
<dbReference type="OrthoDB" id="9791445at2"/>
<keyword evidence="6 15" id="KW-0813">Transport</keyword>
<dbReference type="PANTHER" id="PTHR13822">
    <property type="entry name" value="ATP SYNTHASE DELTA/EPSILON CHAIN"/>
    <property type="match status" value="1"/>
</dbReference>
<dbReference type="NCBIfam" id="TIGR01216">
    <property type="entry name" value="ATP_synt_epsi"/>
    <property type="match status" value="1"/>
</dbReference>
<evidence type="ECO:0000256" key="8">
    <source>
        <dbReference type="ARBA" id="ARBA00022781"/>
    </source>
</evidence>
<evidence type="ECO:0000256" key="13">
    <source>
        <dbReference type="ARBA" id="ARBA00030215"/>
    </source>
</evidence>
<protein>
    <recommendedName>
        <fullName evidence="5 15">ATP synthase epsilon chain</fullName>
    </recommendedName>
    <alternativeName>
        <fullName evidence="14 15">ATP synthase F1 sector epsilon subunit</fullName>
    </alternativeName>
    <alternativeName>
        <fullName evidence="13 15">F-ATPase epsilon subunit</fullName>
    </alternativeName>
</protein>
<dbReference type="InterPro" id="IPR036771">
    <property type="entry name" value="ATPsynth_dsu/esu_N"/>
</dbReference>
<dbReference type="GO" id="GO:0045259">
    <property type="term" value="C:proton-transporting ATP synthase complex"/>
    <property type="evidence" value="ECO:0007669"/>
    <property type="project" value="UniProtKB-KW"/>
</dbReference>
<dbReference type="GO" id="GO:0046933">
    <property type="term" value="F:proton-transporting ATP synthase activity, rotational mechanism"/>
    <property type="evidence" value="ECO:0007669"/>
    <property type="project" value="UniProtKB-UniRule"/>
</dbReference>
<evidence type="ECO:0000256" key="5">
    <source>
        <dbReference type="ARBA" id="ARBA00014480"/>
    </source>
</evidence>
<dbReference type="CDD" id="cd12152">
    <property type="entry name" value="F1-ATPase_delta"/>
    <property type="match status" value="1"/>
</dbReference>
<dbReference type="InterPro" id="IPR001469">
    <property type="entry name" value="ATP_synth_F1_dsu/esu"/>
</dbReference>
<evidence type="ECO:0000256" key="10">
    <source>
        <dbReference type="ARBA" id="ARBA00023136"/>
    </source>
</evidence>
<gene>
    <name evidence="15" type="primary">atpC</name>
    <name evidence="18" type="ORF">LX59_02682</name>
</gene>
<dbReference type="FunFam" id="2.60.15.10:FF:000001">
    <property type="entry name" value="ATP synthase epsilon chain"/>
    <property type="match status" value="1"/>
</dbReference>
<dbReference type="Gene3D" id="2.60.15.10">
    <property type="entry name" value="F0F1 ATP synthase delta/epsilon subunit, N-terminal"/>
    <property type="match status" value="1"/>
</dbReference>
<evidence type="ECO:0000256" key="6">
    <source>
        <dbReference type="ARBA" id="ARBA00022448"/>
    </source>
</evidence>
<keyword evidence="12 15" id="KW-0066">ATP synthesis</keyword>
<name>A0A562I0U5_9GAMM</name>
<evidence type="ECO:0000256" key="4">
    <source>
        <dbReference type="ARBA" id="ARBA00011648"/>
    </source>
</evidence>
<dbReference type="EMBL" id="VLKG01000011">
    <property type="protein sequence ID" value="TWH64275.1"/>
    <property type="molecule type" value="Genomic_DNA"/>
</dbReference>
<evidence type="ECO:0000256" key="11">
    <source>
        <dbReference type="ARBA" id="ARBA00023196"/>
    </source>
</evidence>
<dbReference type="Pfam" id="PF02823">
    <property type="entry name" value="ATP-synt_DE_N"/>
    <property type="match status" value="1"/>
</dbReference>
<evidence type="ECO:0000256" key="2">
    <source>
        <dbReference type="ARBA" id="ARBA00004202"/>
    </source>
</evidence>
<feature type="domain" description="ATP synthase F1 complex delta/epsilon subunit N-terminal" evidence="17">
    <location>
        <begin position="5"/>
        <end position="84"/>
    </location>
</feature>
<keyword evidence="9 15" id="KW-0406">Ion transport</keyword>
<evidence type="ECO:0000256" key="1">
    <source>
        <dbReference type="ARBA" id="ARBA00003543"/>
    </source>
</evidence>
<dbReference type="GO" id="GO:0005886">
    <property type="term" value="C:plasma membrane"/>
    <property type="evidence" value="ECO:0007669"/>
    <property type="project" value="UniProtKB-SubCell"/>
</dbReference>
<evidence type="ECO:0000256" key="14">
    <source>
        <dbReference type="ARBA" id="ARBA00031795"/>
    </source>
</evidence>
<dbReference type="SUPFAM" id="SSF51344">
    <property type="entry name" value="Epsilon subunit of F1F0-ATP synthase N-terminal domain"/>
    <property type="match status" value="1"/>
</dbReference>
<keyword evidence="19" id="KW-1185">Reference proteome</keyword>
<dbReference type="InterPro" id="IPR020546">
    <property type="entry name" value="ATP_synth_F1_dsu/esu_N"/>
</dbReference>
<keyword evidence="10 15" id="KW-0472">Membrane</keyword>
<comment type="subcellular location">
    <subcellularLocation>
        <location evidence="2 15">Cell membrane</location>
        <topology evidence="2 15">Peripheral membrane protein</topology>
    </subcellularLocation>
</comment>
<dbReference type="GO" id="GO:0005524">
    <property type="term" value="F:ATP binding"/>
    <property type="evidence" value="ECO:0007669"/>
    <property type="project" value="UniProtKB-UniRule"/>
</dbReference>
<dbReference type="PANTHER" id="PTHR13822:SF10">
    <property type="entry name" value="ATP SYNTHASE EPSILON CHAIN, CHLOROPLASTIC"/>
    <property type="match status" value="1"/>
</dbReference>